<feature type="transmembrane region" description="Helical" evidence="1">
    <location>
        <begin position="114"/>
        <end position="137"/>
    </location>
</feature>
<dbReference type="RefSeq" id="WP_150800854.1">
    <property type="nucleotide sequence ID" value="NZ_CABVHU010000021.1"/>
</dbReference>
<reference evidence="2 3" key="1">
    <citation type="submission" date="2019-09" db="EMBL/GenBank/DDBJ databases">
        <authorList>
            <person name="Chandra G."/>
            <person name="Truman W A."/>
        </authorList>
    </citation>
    <scope>NUCLEOTIDE SEQUENCE [LARGE SCALE GENOMIC DNA]</scope>
    <source>
        <strain evidence="2">PS833</strain>
    </source>
</reference>
<keyword evidence="1" id="KW-0472">Membrane</keyword>
<dbReference type="EMBL" id="CABVHU010000021">
    <property type="protein sequence ID" value="VVO40352.1"/>
    <property type="molecule type" value="Genomic_DNA"/>
</dbReference>
<dbReference type="AlphaFoldDB" id="A0A5E7FNF3"/>
<protein>
    <submittedName>
        <fullName evidence="2">Uncharacterized protein</fullName>
    </submittedName>
</protein>
<sequence length="163" mass="18254">MWILNSGRKHFLEFLRNTSIQFFLMVLVAISTGKVNTLIAKQSYGDAVTMGLICFLIFLLLYLAAHANIKNFFIEFRAGATPGLDPYVKSLAGQDLKRKNRLTFAYLLKHGKSAFVEACVLVMGIYFVMIFGFFYSVENAQSFMTKEDGKGAALVKSGHAEEE</sequence>
<feature type="transmembrane region" description="Helical" evidence="1">
    <location>
        <begin position="20"/>
        <end position="40"/>
    </location>
</feature>
<evidence type="ECO:0000313" key="2">
    <source>
        <dbReference type="EMBL" id="VVO40352.1"/>
    </source>
</evidence>
<keyword evidence="1" id="KW-1133">Transmembrane helix</keyword>
<gene>
    <name evidence="2" type="ORF">PS833_05758</name>
</gene>
<organism evidence="2 3">
    <name type="scientific">Pseudomonas fluorescens</name>
    <dbReference type="NCBI Taxonomy" id="294"/>
    <lineage>
        <taxon>Bacteria</taxon>
        <taxon>Pseudomonadati</taxon>
        <taxon>Pseudomonadota</taxon>
        <taxon>Gammaproteobacteria</taxon>
        <taxon>Pseudomonadales</taxon>
        <taxon>Pseudomonadaceae</taxon>
        <taxon>Pseudomonas</taxon>
    </lineage>
</organism>
<accession>A0A5E7FNF3</accession>
<proteinExistence type="predicted"/>
<dbReference type="Proteomes" id="UP000409037">
    <property type="component" value="Unassembled WGS sequence"/>
</dbReference>
<evidence type="ECO:0000256" key="1">
    <source>
        <dbReference type="SAM" id="Phobius"/>
    </source>
</evidence>
<feature type="transmembrane region" description="Helical" evidence="1">
    <location>
        <begin position="47"/>
        <end position="65"/>
    </location>
</feature>
<dbReference type="OrthoDB" id="7033677at2"/>
<name>A0A5E7FNF3_PSEFL</name>
<keyword evidence="1" id="KW-0812">Transmembrane</keyword>
<evidence type="ECO:0000313" key="3">
    <source>
        <dbReference type="Proteomes" id="UP000409037"/>
    </source>
</evidence>